<proteinExistence type="predicted"/>
<dbReference type="EMBL" id="CBLX010000009">
    <property type="protein sequence ID" value="CDG39602.1"/>
    <property type="molecule type" value="Genomic_DNA"/>
</dbReference>
<reference evidence="1 2" key="1">
    <citation type="journal article" date="2014" name="Genome Biol. Evol.">
        <title>Acetic acid bacteria genomes reveal functional traits for adaptation to life in insect guts.</title>
        <authorList>
            <person name="Chouaia B."/>
            <person name="Gaiarsa S."/>
            <person name="Crotti E."/>
            <person name="Comandatore F."/>
            <person name="Degli Esposti M."/>
            <person name="Ricci I."/>
            <person name="Alma A."/>
            <person name="Favia G."/>
            <person name="Bandi C."/>
            <person name="Daffonchio D."/>
        </authorList>
    </citation>
    <scope>NUCLEOTIDE SEQUENCE [LARGE SCALE GENOMIC DNA]</scope>
    <source>
        <strain evidence="1 2">SF2.1</strain>
    </source>
</reference>
<evidence type="ECO:0000313" key="1">
    <source>
        <dbReference type="EMBL" id="CDG39602.1"/>
    </source>
</evidence>
<name>A0A060QKN8_9PROT</name>
<protein>
    <submittedName>
        <fullName evidence="1">Uncharacterized protein</fullName>
    </submittedName>
</protein>
<dbReference type="AlphaFoldDB" id="A0A060QKN8"/>
<comment type="caution">
    <text evidence="1">The sequence shown here is derived from an EMBL/GenBank/DDBJ whole genome shotgun (WGS) entry which is preliminary data.</text>
</comment>
<accession>A0A060QKN8</accession>
<gene>
    <name evidence="1" type="ORF">ASAP_1557</name>
</gene>
<dbReference type="Proteomes" id="UP000027583">
    <property type="component" value="Unassembled WGS sequence"/>
</dbReference>
<sequence>MCDGSQPHAIANHQKAFFLRGVPAFLQDAAIVLIYEIRLELTGAFQRRSWVGRIQPHREFEGNSSGLVHWVASFCGSGPNTSGRNLWRGTPKAASRRGQCCKGICFHRMTDE</sequence>
<evidence type="ECO:0000313" key="2">
    <source>
        <dbReference type="Proteomes" id="UP000027583"/>
    </source>
</evidence>
<organism evidence="1 2">
    <name type="scientific">Asaia bogorensis</name>
    <dbReference type="NCBI Taxonomy" id="91915"/>
    <lineage>
        <taxon>Bacteria</taxon>
        <taxon>Pseudomonadati</taxon>
        <taxon>Pseudomonadota</taxon>
        <taxon>Alphaproteobacteria</taxon>
        <taxon>Acetobacterales</taxon>
        <taxon>Acetobacteraceae</taxon>
        <taxon>Asaia</taxon>
    </lineage>
</organism>
<dbReference type="RefSeq" id="WP_023977219.1">
    <property type="nucleotide sequence ID" value="NZ_CBLX010000009.1"/>
</dbReference>
<reference evidence="1 2" key="2">
    <citation type="journal article" date="2014" name="PLoS ONE">
        <title>Evolution of mitochondria reconstructed from the energy metabolism of living bacteria.</title>
        <authorList>
            <person name="Degli Esposti M."/>
            <person name="Chouaia B."/>
            <person name="Comandatore F."/>
            <person name="Crotti E."/>
            <person name="Sassera D."/>
            <person name="Lievens P.M."/>
            <person name="Daffonchio D."/>
            <person name="Bandi C."/>
        </authorList>
    </citation>
    <scope>NUCLEOTIDE SEQUENCE [LARGE SCALE GENOMIC DNA]</scope>
    <source>
        <strain evidence="1 2">SF2.1</strain>
    </source>
</reference>